<protein>
    <recommendedName>
        <fullName evidence="3">GIY-YIG domain-containing protein</fullName>
    </recommendedName>
</protein>
<evidence type="ECO:0008006" key="3">
    <source>
        <dbReference type="Google" id="ProtNLM"/>
    </source>
</evidence>
<organism evidence="1 2">
    <name type="scientific">Hyphobacterium vulgare</name>
    <dbReference type="NCBI Taxonomy" id="1736751"/>
    <lineage>
        <taxon>Bacteria</taxon>
        <taxon>Pseudomonadati</taxon>
        <taxon>Pseudomonadota</taxon>
        <taxon>Alphaproteobacteria</taxon>
        <taxon>Maricaulales</taxon>
        <taxon>Maricaulaceae</taxon>
        <taxon>Hyphobacterium</taxon>
    </lineage>
</organism>
<gene>
    <name evidence="1" type="ORF">ACFOOR_15235</name>
</gene>
<keyword evidence="2" id="KW-1185">Reference proteome</keyword>
<dbReference type="Proteomes" id="UP001595379">
    <property type="component" value="Unassembled WGS sequence"/>
</dbReference>
<evidence type="ECO:0000313" key="2">
    <source>
        <dbReference type="Proteomes" id="UP001595379"/>
    </source>
</evidence>
<sequence length="105" mass="11815">MMQSLLSWKGPFQLSKLYENRIPYGAGVYKLLADADDPNSVVYIGAANNLRIEYVREIETHAQVRVAKASAFAFAETPFPNDQADKLIDAFRRRHGRKPALNSGF</sequence>
<proteinExistence type="predicted"/>
<dbReference type="EMBL" id="JBHRSV010000031">
    <property type="protein sequence ID" value="MFC2927460.1"/>
    <property type="molecule type" value="Genomic_DNA"/>
</dbReference>
<evidence type="ECO:0000313" key="1">
    <source>
        <dbReference type="EMBL" id="MFC2927460.1"/>
    </source>
</evidence>
<reference evidence="2" key="1">
    <citation type="journal article" date="2019" name="Int. J. Syst. Evol. Microbiol.">
        <title>The Global Catalogue of Microorganisms (GCM) 10K type strain sequencing project: providing services to taxonomists for standard genome sequencing and annotation.</title>
        <authorList>
            <consortium name="The Broad Institute Genomics Platform"/>
            <consortium name="The Broad Institute Genome Sequencing Center for Infectious Disease"/>
            <person name="Wu L."/>
            <person name="Ma J."/>
        </authorList>
    </citation>
    <scope>NUCLEOTIDE SEQUENCE [LARGE SCALE GENOMIC DNA]</scope>
    <source>
        <strain evidence="2">KCTC 52487</strain>
    </source>
</reference>
<comment type="caution">
    <text evidence="1">The sequence shown here is derived from an EMBL/GenBank/DDBJ whole genome shotgun (WGS) entry which is preliminary data.</text>
</comment>
<dbReference type="RefSeq" id="WP_343165301.1">
    <property type="nucleotide sequence ID" value="NZ_JBHRSV010000031.1"/>
</dbReference>
<accession>A0ABV7A158</accession>
<name>A0ABV7A158_9PROT</name>